<dbReference type="InterPro" id="IPR012292">
    <property type="entry name" value="Globin/Proto"/>
</dbReference>
<evidence type="ECO:0000256" key="6">
    <source>
        <dbReference type="PIRSR" id="PIRSR601486-1"/>
    </source>
</evidence>
<dbReference type="PANTHER" id="PTHR47366:SF1">
    <property type="entry name" value="TWO-ON-TWO HEMOGLOBIN-3"/>
    <property type="match status" value="1"/>
</dbReference>
<keyword evidence="2 6" id="KW-0349">Heme</keyword>
<dbReference type="AlphaFoldDB" id="A0A7M1B3K6"/>
<proteinExistence type="inferred from homology"/>
<reference evidence="7 8" key="1">
    <citation type="submission" date="2019-06" db="EMBL/GenBank/DDBJ databases">
        <title>Sulfurimonas gotlandica sp. nov., a chemoautotrophic and psychrotolerant epsilonproteobacterium isolated from a pelagic redoxcline, and an emended description of the genus Sulfurimonas.</title>
        <authorList>
            <person name="Wang S."/>
            <person name="Jiang L."/>
            <person name="Shao Z."/>
        </authorList>
    </citation>
    <scope>NUCLEOTIDE SEQUENCE [LARGE SCALE GENOMIC DNA]</scope>
    <source>
        <strain evidence="7 8">S2-6</strain>
    </source>
</reference>
<protein>
    <submittedName>
        <fullName evidence="7">Globin</fullName>
    </submittedName>
</protein>
<dbReference type="InterPro" id="IPR044203">
    <property type="entry name" value="GlbO/GLB3-like"/>
</dbReference>
<dbReference type="EMBL" id="CP041235">
    <property type="protein sequence ID" value="QOP44311.1"/>
    <property type="molecule type" value="Genomic_DNA"/>
</dbReference>
<evidence type="ECO:0000313" key="7">
    <source>
        <dbReference type="EMBL" id="QOP44311.1"/>
    </source>
</evidence>
<dbReference type="InterPro" id="IPR001486">
    <property type="entry name" value="Hemoglobin_trunc"/>
</dbReference>
<accession>A0A7M1B3K6</accession>
<dbReference type="KEGG" id="ssei:FJR45_10295"/>
<dbReference type="Pfam" id="PF01152">
    <property type="entry name" value="Bac_globin"/>
    <property type="match status" value="1"/>
</dbReference>
<evidence type="ECO:0000256" key="2">
    <source>
        <dbReference type="ARBA" id="ARBA00022617"/>
    </source>
</evidence>
<evidence type="ECO:0000256" key="1">
    <source>
        <dbReference type="ARBA" id="ARBA00022448"/>
    </source>
</evidence>
<keyword evidence="4 6" id="KW-0408">Iron</keyword>
<dbReference type="Gene3D" id="1.10.490.10">
    <property type="entry name" value="Globins"/>
    <property type="match status" value="1"/>
</dbReference>
<gene>
    <name evidence="7" type="ORF">FJR45_10295</name>
</gene>
<dbReference type="Proteomes" id="UP000593719">
    <property type="component" value="Chromosome"/>
</dbReference>
<evidence type="ECO:0000256" key="4">
    <source>
        <dbReference type="ARBA" id="ARBA00023004"/>
    </source>
</evidence>
<comment type="similarity">
    <text evidence="5">Belongs to the truncated hemoglobin family. Group II subfamily.</text>
</comment>
<keyword evidence="3 6" id="KW-0479">Metal-binding</keyword>
<sequence length="147" mass="16973">MKLEITAGKIDVRPPVAKPHPGFFDEVGEERFRKLVFEHYESIKSSDIAFLFPVFDDDDFAEAQKHAADFLIEISGGPDYFTQSRGEHQMVGRHAPFRIDENARKVWLELYIPLLSALAEEGVSPKYIESFWNYLDLFSMWVVNTKS</sequence>
<keyword evidence="1" id="KW-0813">Transport</keyword>
<dbReference type="PANTHER" id="PTHR47366">
    <property type="entry name" value="TWO-ON-TWO HEMOGLOBIN-3"/>
    <property type="match status" value="1"/>
</dbReference>
<dbReference type="GO" id="GO:0046872">
    <property type="term" value="F:metal ion binding"/>
    <property type="evidence" value="ECO:0007669"/>
    <property type="project" value="UniProtKB-KW"/>
</dbReference>
<evidence type="ECO:0000313" key="8">
    <source>
        <dbReference type="Proteomes" id="UP000593719"/>
    </source>
</evidence>
<organism evidence="7 8">
    <name type="scientific">Sulfurimonas sediminis</name>
    <dbReference type="NCBI Taxonomy" id="2590020"/>
    <lineage>
        <taxon>Bacteria</taxon>
        <taxon>Pseudomonadati</taxon>
        <taxon>Campylobacterota</taxon>
        <taxon>Epsilonproteobacteria</taxon>
        <taxon>Campylobacterales</taxon>
        <taxon>Sulfurimonadaceae</taxon>
        <taxon>Sulfurimonas</taxon>
    </lineage>
</organism>
<dbReference type="RefSeq" id="WP_193150459.1">
    <property type="nucleotide sequence ID" value="NZ_CP041235.1"/>
</dbReference>
<name>A0A7M1B3K6_9BACT</name>
<dbReference type="GO" id="GO:0019825">
    <property type="term" value="F:oxygen binding"/>
    <property type="evidence" value="ECO:0007669"/>
    <property type="project" value="InterPro"/>
</dbReference>
<dbReference type="GO" id="GO:0005344">
    <property type="term" value="F:oxygen carrier activity"/>
    <property type="evidence" value="ECO:0007669"/>
    <property type="project" value="InterPro"/>
</dbReference>
<dbReference type="GO" id="GO:0020037">
    <property type="term" value="F:heme binding"/>
    <property type="evidence" value="ECO:0007669"/>
    <property type="project" value="InterPro"/>
</dbReference>
<keyword evidence="8" id="KW-1185">Reference proteome</keyword>
<evidence type="ECO:0000256" key="3">
    <source>
        <dbReference type="ARBA" id="ARBA00022723"/>
    </source>
</evidence>
<evidence type="ECO:0000256" key="5">
    <source>
        <dbReference type="ARBA" id="ARBA00034496"/>
    </source>
</evidence>
<dbReference type="InterPro" id="IPR009050">
    <property type="entry name" value="Globin-like_sf"/>
</dbReference>
<dbReference type="SUPFAM" id="SSF46458">
    <property type="entry name" value="Globin-like"/>
    <property type="match status" value="1"/>
</dbReference>
<feature type="binding site" description="distal binding residue" evidence="6">
    <location>
        <position position="66"/>
    </location>
    <ligand>
        <name>heme</name>
        <dbReference type="ChEBI" id="CHEBI:30413"/>
    </ligand>
    <ligandPart>
        <name>Fe</name>
        <dbReference type="ChEBI" id="CHEBI:18248"/>
    </ligandPart>
</feature>